<evidence type="ECO:0000313" key="1">
    <source>
        <dbReference type="EMBL" id="GAO31312.1"/>
    </source>
</evidence>
<dbReference type="Proteomes" id="UP000032900">
    <property type="component" value="Unassembled WGS sequence"/>
</dbReference>
<sequence>MNFHHWTLPQYQTAFNRSHLKLLSNDDVTDNVIKGFKMYKKYFDQFSKNGSFQDSLLKLFFTINVKLNIRLLKKKRSYNIFFGEK</sequence>
<gene>
    <name evidence="1" type="ORF">JCM15548_13661</name>
</gene>
<comment type="caution">
    <text evidence="1">The sequence shown here is derived from an EMBL/GenBank/DDBJ whole genome shotgun (WGS) entry which is preliminary data.</text>
</comment>
<keyword evidence="2" id="KW-1185">Reference proteome</keyword>
<reference evidence="1 2" key="1">
    <citation type="journal article" date="2015" name="Microbes Environ.">
        <title>Distribution and evolution of nitrogen fixation genes in the phylum bacteroidetes.</title>
        <authorList>
            <person name="Inoue J."/>
            <person name="Oshima K."/>
            <person name="Suda W."/>
            <person name="Sakamoto M."/>
            <person name="Iino T."/>
            <person name="Noda S."/>
            <person name="Hongoh Y."/>
            <person name="Hattori M."/>
            <person name="Ohkuma M."/>
        </authorList>
    </citation>
    <scope>NUCLEOTIDE SEQUENCE [LARGE SCALE GENOMIC DNA]</scope>
    <source>
        <strain evidence="1">JCM 15548</strain>
    </source>
</reference>
<proteinExistence type="predicted"/>
<evidence type="ECO:0000313" key="2">
    <source>
        <dbReference type="Proteomes" id="UP000032900"/>
    </source>
</evidence>
<name>A0A0E9M0F4_9BACT</name>
<dbReference type="EMBL" id="BAZW01000044">
    <property type="protein sequence ID" value="GAO31312.1"/>
    <property type="molecule type" value="Genomic_DNA"/>
</dbReference>
<accession>A0A0E9M0F4</accession>
<dbReference type="AlphaFoldDB" id="A0A0E9M0F4"/>
<organism evidence="1 2">
    <name type="scientific">Geofilum rubicundum JCM 15548</name>
    <dbReference type="NCBI Taxonomy" id="1236989"/>
    <lineage>
        <taxon>Bacteria</taxon>
        <taxon>Pseudomonadati</taxon>
        <taxon>Bacteroidota</taxon>
        <taxon>Bacteroidia</taxon>
        <taxon>Marinilabiliales</taxon>
        <taxon>Marinilabiliaceae</taxon>
        <taxon>Geofilum</taxon>
    </lineage>
</organism>
<dbReference type="RefSeq" id="WP_062127310.1">
    <property type="nucleotide sequence ID" value="NZ_BAZW01000044.1"/>
</dbReference>
<protein>
    <submittedName>
        <fullName evidence="1">Uncharacterized protein</fullName>
    </submittedName>
</protein>